<dbReference type="Proteomes" id="UP001162483">
    <property type="component" value="Unassembled WGS sequence"/>
</dbReference>
<comment type="caution">
    <text evidence="1">The sequence shown here is derived from an EMBL/GenBank/DDBJ whole genome shotgun (WGS) entry which is preliminary data.</text>
</comment>
<name>A0ABN9E981_9NEOB</name>
<keyword evidence="2" id="KW-1185">Reference proteome</keyword>
<protein>
    <submittedName>
        <fullName evidence="1">Uncharacterized protein</fullName>
    </submittedName>
</protein>
<accession>A0ABN9E981</accession>
<gene>
    <name evidence="1" type="ORF">SPARVUS_LOCUS9237355</name>
</gene>
<evidence type="ECO:0000313" key="2">
    <source>
        <dbReference type="Proteomes" id="UP001162483"/>
    </source>
</evidence>
<reference evidence="1" key="1">
    <citation type="submission" date="2023-05" db="EMBL/GenBank/DDBJ databases">
        <authorList>
            <person name="Stuckert A."/>
        </authorList>
    </citation>
    <scope>NUCLEOTIDE SEQUENCE</scope>
</reference>
<organism evidence="1 2">
    <name type="scientific">Staurois parvus</name>
    <dbReference type="NCBI Taxonomy" id="386267"/>
    <lineage>
        <taxon>Eukaryota</taxon>
        <taxon>Metazoa</taxon>
        <taxon>Chordata</taxon>
        <taxon>Craniata</taxon>
        <taxon>Vertebrata</taxon>
        <taxon>Euteleostomi</taxon>
        <taxon>Amphibia</taxon>
        <taxon>Batrachia</taxon>
        <taxon>Anura</taxon>
        <taxon>Neobatrachia</taxon>
        <taxon>Ranoidea</taxon>
        <taxon>Ranidae</taxon>
        <taxon>Staurois</taxon>
    </lineage>
</organism>
<sequence>MGSADWPCADHMHFPKKKISLAILTKLSMWLGVQSVLSGDKMWTFEQKEEQRRQDETAFFHNAED</sequence>
<dbReference type="EMBL" id="CATNWA010015160">
    <property type="protein sequence ID" value="CAI9580126.1"/>
    <property type="molecule type" value="Genomic_DNA"/>
</dbReference>
<evidence type="ECO:0000313" key="1">
    <source>
        <dbReference type="EMBL" id="CAI9580126.1"/>
    </source>
</evidence>
<proteinExistence type="predicted"/>